<organism evidence="1 2">
    <name type="scientific">Klebsiella pneumoniae subsp. pneumoniae (strain HS11286)</name>
    <dbReference type="NCBI Taxonomy" id="1125630"/>
    <lineage>
        <taxon>Bacteria</taxon>
        <taxon>Pseudomonadati</taxon>
        <taxon>Pseudomonadota</taxon>
        <taxon>Gammaproteobacteria</taxon>
        <taxon>Enterobacterales</taxon>
        <taxon>Enterobacteriaceae</taxon>
        <taxon>Klebsiella/Raoultella group</taxon>
        <taxon>Klebsiella</taxon>
        <taxon>Klebsiella pneumoniae complex</taxon>
    </lineage>
</organism>
<dbReference type="EMBL" id="CP003224">
    <property type="protein sequence ID" value="AEW92060.1"/>
    <property type="molecule type" value="Genomic_DNA"/>
</dbReference>
<dbReference type="AlphaFoldDB" id="A0A0H3H153"/>
<dbReference type="RefSeq" id="YP_005229627.1">
    <property type="nucleotide sequence ID" value="NC_016846.1"/>
</dbReference>
<dbReference type="Proteomes" id="UP000007841">
    <property type="component" value="Plasmid pKPHS2"/>
</dbReference>
<dbReference type="PATRIC" id="fig|1125630.4.peg.5320"/>
<name>A0A0H3H153_KLEPH</name>
<reference evidence="2" key="1">
    <citation type="journal article" date="2012" name="J. Bacteriol.">
        <title>Complete genome sequence of Klebsiella pneumoniae subsp. pneumoniae HS11286, a multidrug-resistant strain isolated from human sputum.</title>
        <authorList>
            <person name="Liu P."/>
            <person name="Li P."/>
            <person name="Jiang X."/>
            <person name="Bi D."/>
            <person name="Xie Y."/>
            <person name="Tai C."/>
            <person name="Deng Z."/>
            <person name="Rajakumar K."/>
            <person name="Ou H.Y."/>
        </authorList>
    </citation>
    <scope>NUCLEOTIDE SEQUENCE [LARGE SCALE GENOMIC DNA]</scope>
    <source>
        <strain evidence="2">HS11286</strain>
        <plasmid evidence="2">pKPHS2</plasmid>
    </source>
</reference>
<proteinExistence type="predicted"/>
<keyword evidence="1" id="KW-0614">Plasmid</keyword>
<dbReference type="KEGG" id="kpm:KPHS_p200110"/>
<keyword evidence="2" id="KW-1185">Reference proteome</keyword>
<evidence type="ECO:0000313" key="1">
    <source>
        <dbReference type="EMBL" id="AEW92060.1"/>
    </source>
</evidence>
<dbReference type="GeneID" id="11844824"/>
<evidence type="ECO:0000313" key="2">
    <source>
        <dbReference type="Proteomes" id="UP000007841"/>
    </source>
</evidence>
<dbReference type="RefSeq" id="WP_014343464.1">
    <property type="nucleotide sequence ID" value="NC_016846.1"/>
</dbReference>
<sequence length="39" mass="4636">MPYHVLISSFVYKMNHNVYIYCYSGKSGFMFTSKTIYQS</sequence>
<protein>
    <submittedName>
        <fullName evidence="1">Uncharacterized protein</fullName>
    </submittedName>
</protein>
<accession>A0A0H3H153</accession>
<geneLocation type="plasmid" evidence="1 2">
    <name>pKPHS2</name>
</geneLocation>
<dbReference type="HOGENOM" id="CLU_3311321_0_0_6"/>
<gene>
    <name evidence="1" type="ordered locus">KPHS_p200110</name>
</gene>